<evidence type="ECO:0000313" key="2">
    <source>
        <dbReference type="Proteomes" id="UP000636960"/>
    </source>
</evidence>
<reference evidence="1" key="1">
    <citation type="submission" date="2021-01" db="EMBL/GenBank/DDBJ databases">
        <title>Whole genome shotgun sequence of Actinoplanes rishiriensis NBRC 108556.</title>
        <authorList>
            <person name="Komaki H."/>
            <person name="Tamura T."/>
        </authorList>
    </citation>
    <scope>NUCLEOTIDE SEQUENCE</scope>
    <source>
        <strain evidence="1">NBRC 108556</strain>
    </source>
</reference>
<accession>A0A919K3F9</accession>
<sequence length="418" mass="43683">MSRTAEPALDAGDPRTRTDGLGWVTRALFADPRLRVTIGRAAGPGVLSWAIVPSVERARFLVPLGNRHAAAGSMLAYNALRPPATRAVRAVIGAFARAGAVEALPFPTLSVLAPPEGAPHTPIGHLRAVLDEPSLIAAIGVRPPDPNRKPTLQLFGGDGRPAGYAKIGWNPATRDLVRAEFAALRALPDDPGGAYPVLPQPRYQGEWGDQVIGVTAPLPPAVRRLADPDRPRVAAMLAFARRGGTPGERRPLAASPFIERLRAEAATVDGPEGAAIRSAVDGLAGRAGAVEAEFGDWHGDWVPWNLGELTGRDGTRLVAWDLEHGAAGVPVGFDLAHQAFNTALVVGGQSAAEAAGRAGAALLRHGAELGLAPGAPGPVRDAYLAEMWLRTRRMAAGGAGWNTDLHPALLEVLHQPGN</sequence>
<comment type="caution">
    <text evidence="1">The sequence shown here is derived from an EMBL/GenBank/DDBJ whole genome shotgun (WGS) entry which is preliminary data.</text>
</comment>
<dbReference type="EMBL" id="BOMV01000063">
    <property type="protein sequence ID" value="GIE98567.1"/>
    <property type="molecule type" value="Genomic_DNA"/>
</dbReference>
<organism evidence="1 2">
    <name type="scientific">Paractinoplanes rishiriensis</name>
    <dbReference type="NCBI Taxonomy" id="1050105"/>
    <lineage>
        <taxon>Bacteria</taxon>
        <taxon>Bacillati</taxon>
        <taxon>Actinomycetota</taxon>
        <taxon>Actinomycetes</taxon>
        <taxon>Micromonosporales</taxon>
        <taxon>Micromonosporaceae</taxon>
        <taxon>Paractinoplanes</taxon>
    </lineage>
</organism>
<dbReference type="AlphaFoldDB" id="A0A919K3F9"/>
<name>A0A919K3F9_9ACTN</name>
<evidence type="ECO:0000313" key="1">
    <source>
        <dbReference type="EMBL" id="GIE98567.1"/>
    </source>
</evidence>
<evidence type="ECO:0008006" key="3">
    <source>
        <dbReference type="Google" id="ProtNLM"/>
    </source>
</evidence>
<dbReference type="Proteomes" id="UP000636960">
    <property type="component" value="Unassembled WGS sequence"/>
</dbReference>
<protein>
    <recommendedName>
        <fullName evidence="3">Aminoglycoside phosphotransferase domain-containing protein</fullName>
    </recommendedName>
</protein>
<keyword evidence="2" id="KW-1185">Reference proteome</keyword>
<gene>
    <name evidence="1" type="ORF">Ari01nite_60320</name>
</gene>
<dbReference type="RefSeq" id="WP_203785581.1">
    <property type="nucleotide sequence ID" value="NZ_BOMV01000063.1"/>
</dbReference>
<proteinExistence type="predicted"/>